<feature type="region of interest" description="Disordered" evidence="1">
    <location>
        <begin position="1"/>
        <end position="38"/>
    </location>
</feature>
<reference evidence="2" key="1">
    <citation type="submission" date="2024-06" db="UniProtKB">
        <authorList>
            <consortium name="Ensembl"/>
        </authorList>
    </citation>
    <scope>IDENTIFICATION</scope>
</reference>
<dbReference type="Ensembl" id="ENSMPUT00000001492.1">
    <property type="protein sequence ID" value="ENSMPUP00000001461.1"/>
    <property type="gene ID" value="ENSMPUG00000001475.1"/>
</dbReference>
<sequence length="181" mass="19917">MVPVSRSAVRRRRRRDPRGSVAVVRERAQSRANPPVRRGAAALARTLAGCAGPGMASAVRGVVPTEHPRIPHTSPADPVRFLALQRGGLHTRPPLPPRRQLRFCLLVRSPRPSGSAHPRGLTSGTRRGRRLTDLTLNWELGSTTPADPNESAYPRPCLHLYSALTSLCGLWRHSLYFMSCE</sequence>
<protein>
    <submittedName>
        <fullName evidence="2">Uncharacterized protein</fullName>
    </submittedName>
</protein>
<accession>M3XQW1</accession>
<dbReference type="EMBL" id="AEYP01054981">
    <property type="status" value="NOT_ANNOTATED_CDS"/>
    <property type="molecule type" value="Genomic_DNA"/>
</dbReference>
<dbReference type="InParanoid" id="M3XQW1"/>
<organism evidence="2">
    <name type="scientific">Mustela putorius furo</name>
    <name type="common">European domestic ferret</name>
    <name type="synonym">Mustela furo</name>
    <dbReference type="NCBI Taxonomy" id="9669"/>
    <lineage>
        <taxon>Eukaryota</taxon>
        <taxon>Metazoa</taxon>
        <taxon>Chordata</taxon>
        <taxon>Craniata</taxon>
        <taxon>Vertebrata</taxon>
        <taxon>Euteleostomi</taxon>
        <taxon>Mammalia</taxon>
        <taxon>Eutheria</taxon>
        <taxon>Laurasiatheria</taxon>
        <taxon>Carnivora</taxon>
        <taxon>Caniformia</taxon>
        <taxon>Musteloidea</taxon>
        <taxon>Mustelidae</taxon>
        <taxon>Mustelinae</taxon>
        <taxon>Mustela</taxon>
    </lineage>
</organism>
<proteinExistence type="predicted"/>
<dbReference type="HOGENOM" id="CLU_1488580_0_0_1"/>
<evidence type="ECO:0000313" key="2">
    <source>
        <dbReference type="Ensembl" id="ENSMPUP00000001461.1"/>
    </source>
</evidence>
<dbReference type="AlphaFoldDB" id="M3XQW1"/>
<evidence type="ECO:0000256" key="1">
    <source>
        <dbReference type="SAM" id="MobiDB-lite"/>
    </source>
</evidence>
<name>M3XQW1_MUSPF</name>